<evidence type="ECO:0000259" key="2">
    <source>
        <dbReference type="PROSITE" id="PS50181"/>
    </source>
</evidence>
<name>A0A9P5YT99_9AGAR</name>
<dbReference type="InterPro" id="IPR001810">
    <property type="entry name" value="F-box_dom"/>
</dbReference>
<dbReference type="SUPFAM" id="SSF81383">
    <property type="entry name" value="F-box domain"/>
    <property type="match status" value="1"/>
</dbReference>
<feature type="domain" description="F-box" evidence="2">
    <location>
        <begin position="1"/>
        <end position="48"/>
    </location>
</feature>
<keyword evidence="1" id="KW-0732">Signal</keyword>
<dbReference type="EMBL" id="MU155364">
    <property type="protein sequence ID" value="KAF9474746.1"/>
    <property type="molecule type" value="Genomic_DNA"/>
</dbReference>
<protein>
    <recommendedName>
        <fullName evidence="2">F-box domain-containing protein</fullName>
    </recommendedName>
</protein>
<reference evidence="3" key="1">
    <citation type="submission" date="2020-11" db="EMBL/GenBank/DDBJ databases">
        <authorList>
            <consortium name="DOE Joint Genome Institute"/>
            <person name="Ahrendt S."/>
            <person name="Riley R."/>
            <person name="Andreopoulos W."/>
            <person name="Labutti K."/>
            <person name="Pangilinan J."/>
            <person name="Ruiz-Duenas F.J."/>
            <person name="Barrasa J.M."/>
            <person name="Sanchez-Garcia M."/>
            <person name="Camarero S."/>
            <person name="Miyauchi S."/>
            <person name="Serrano A."/>
            <person name="Linde D."/>
            <person name="Babiker R."/>
            <person name="Drula E."/>
            <person name="Ayuso-Fernandez I."/>
            <person name="Pacheco R."/>
            <person name="Padilla G."/>
            <person name="Ferreira P."/>
            <person name="Barriuso J."/>
            <person name="Kellner H."/>
            <person name="Castanera R."/>
            <person name="Alfaro M."/>
            <person name="Ramirez L."/>
            <person name="Pisabarro A.G."/>
            <person name="Kuo A."/>
            <person name="Tritt A."/>
            <person name="Lipzen A."/>
            <person name="He G."/>
            <person name="Yan M."/>
            <person name="Ng V."/>
            <person name="Cullen D."/>
            <person name="Martin F."/>
            <person name="Rosso M.-N."/>
            <person name="Henrissat B."/>
            <person name="Hibbett D."/>
            <person name="Martinez A.T."/>
            <person name="Grigoriev I.V."/>
        </authorList>
    </citation>
    <scope>NUCLEOTIDE SEQUENCE</scope>
    <source>
        <strain evidence="3">CIRM-BRFM 674</strain>
    </source>
</reference>
<dbReference type="AlphaFoldDB" id="A0A9P5YT99"/>
<feature type="chain" id="PRO_5040418579" description="F-box domain-containing protein" evidence="1">
    <location>
        <begin position="18"/>
        <end position="523"/>
    </location>
</feature>
<dbReference type="OrthoDB" id="2745718at2759"/>
<dbReference type="SMART" id="SM00256">
    <property type="entry name" value="FBOX"/>
    <property type="match status" value="1"/>
</dbReference>
<dbReference type="PROSITE" id="PS50181">
    <property type="entry name" value="FBOX"/>
    <property type="match status" value="1"/>
</dbReference>
<keyword evidence="4" id="KW-1185">Reference proteome</keyword>
<dbReference type="Pfam" id="PF00646">
    <property type="entry name" value="F-box"/>
    <property type="match status" value="1"/>
</dbReference>
<accession>A0A9P5YT99</accession>
<evidence type="ECO:0000313" key="3">
    <source>
        <dbReference type="EMBL" id="KAF9474746.1"/>
    </source>
</evidence>
<evidence type="ECO:0000313" key="4">
    <source>
        <dbReference type="Proteomes" id="UP000807469"/>
    </source>
</evidence>
<sequence>MFALLSLPHELLIQILANLDAMALTRTCMTCKALRDVLRSSSELLCILQLHLDGLCDAGTSTGCSDLLIMVLERRRAWFEFGCTKSTKYETKHNCLAYELTGGVFATTDGDCLELKWLPTRNRTHGQQTIYSAGVSMRDLAMDPTQDLIVFLEDDAQIGQTLTLHIRTISTNAIHPRARDSPLQCNLHGRGFVRNVCVEVVRDRLVLYFSVALQPIYSRVLVWDWTTSELILDSPKSSLPRAIPFDFALLDSKFFLTAHPLDSGLISLYQLPRSGAGSGAILLANLHLPSISMGTTVARIDTHSGPLEAGPLPGVAFMEKDENRLHAFTIVYRHSGLMDPEGSQSVMSMDLFVHQRVFMKYCRSCTGVHRDILWDEWGPSNTRMLRPSSIPTHWQRYIHGQHVVYPLFSRPGVSYSVKMLDFSLAAVLNANGIDLTPSPSSSSTTSESAFGHVTLMPPSTISAMDEPYFLDIVETHLPCVTLERQFKASYAGYMVYENGVVGINIGDDENLQLDVYALQLSTG</sequence>
<gene>
    <name evidence="3" type="ORF">BDN70DRAFT_884502</name>
</gene>
<feature type="signal peptide" evidence="1">
    <location>
        <begin position="1"/>
        <end position="17"/>
    </location>
</feature>
<organism evidence="3 4">
    <name type="scientific">Pholiota conissans</name>
    <dbReference type="NCBI Taxonomy" id="109636"/>
    <lineage>
        <taxon>Eukaryota</taxon>
        <taxon>Fungi</taxon>
        <taxon>Dikarya</taxon>
        <taxon>Basidiomycota</taxon>
        <taxon>Agaricomycotina</taxon>
        <taxon>Agaricomycetes</taxon>
        <taxon>Agaricomycetidae</taxon>
        <taxon>Agaricales</taxon>
        <taxon>Agaricineae</taxon>
        <taxon>Strophariaceae</taxon>
        <taxon>Pholiota</taxon>
    </lineage>
</organism>
<dbReference type="Proteomes" id="UP000807469">
    <property type="component" value="Unassembled WGS sequence"/>
</dbReference>
<evidence type="ECO:0000256" key="1">
    <source>
        <dbReference type="SAM" id="SignalP"/>
    </source>
</evidence>
<proteinExistence type="predicted"/>
<dbReference type="InterPro" id="IPR036047">
    <property type="entry name" value="F-box-like_dom_sf"/>
</dbReference>
<comment type="caution">
    <text evidence="3">The sequence shown here is derived from an EMBL/GenBank/DDBJ whole genome shotgun (WGS) entry which is preliminary data.</text>
</comment>